<feature type="transmembrane region" description="Helical" evidence="1">
    <location>
        <begin position="45"/>
        <end position="69"/>
    </location>
</feature>
<feature type="transmembrane region" description="Helical" evidence="1">
    <location>
        <begin position="356"/>
        <end position="376"/>
    </location>
</feature>
<name>A0A2A7N4Z8_MYCAG</name>
<reference evidence="3 6" key="2">
    <citation type="journal article" date="2019" name="Emerg. Microbes Infect.">
        <title>Comprehensive subspecies identification of 175 nontuberculous mycobacteria species based on 7547 genomic profiles.</title>
        <authorList>
            <person name="Matsumoto Y."/>
            <person name="Kinjo T."/>
            <person name="Motooka D."/>
            <person name="Nabeya D."/>
            <person name="Jung N."/>
            <person name="Uechi K."/>
            <person name="Horii T."/>
            <person name="Iida T."/>
            <person name="Fujita J."/>
            <person name="Nakamura S."/>
        </authorList>
    </citation>
    <scope>NUCLEOTIDE SEQUENCE [LARGE SCALE GENOMIC DNA]</scope>
    <source>
        <strain evidence="3 6">JCM 6377</strain>
    </source>
</reference>
<dbReference type="PANTHER" id="PTHR35342">
    <property type="entry name" value="TRICARBOXYLIC TRANSPORT PROTEIN"/>
    <property type="match status" value="1"/>
</dbReference>
<feature type="transmembrane region" description="Helical" evidence="1">
    <location>
        <begin position="109"/>
        <end position="135"/>
    </location>
</feature>
<feature type="transmembrane region" description="Helical" evidence="1">
    <location>
        <begin position="396"/>
        <end position="424"/>
    </location>
</feature>
<feature type="transmembrane region" description="Helical" evidence="1">
    <location>
        <begin position="20"/>
        <end position="39"/>
    </location>
</feature>
<evidence type="ECO:0000259" key="2">
    <source>
        <dbReference type="Pfam" id="PF01970"/>
    </source>
</evidence>
<feature type="transmembrane region" description="Helical" evidence="1">
    <location>
        <begin position="147"/>
        <end position="163"/>
    </location>
</feature>
<dbReference type="EMBL" id="BLKS01000001">
    <property type="protein sequence ID" value="GFG53162.1"/>
    <property type="molecule type" value="Genomic_DNA"/>
</dbReference>
<dbReference type="AlphaFoldDB" id="A0A2A7N4Z8"/>
<feature type="transmembrane region" description="Helical" evidence="1">
    <location>
        <begin position="320"/>
        <end position="344"/>
    </location>
</feature>
<feature type="transmembrane region" description="Helical" evidence="1">
    <location>
        <begin position="468"/>
        <end position="488"/>
    </location>
</feature>
<feature type="domain" description="DUF112" evidence="2">
    <location>
        <begin position="20"/>
        <end position="440"/>
    </location>
</feature>
<comment type="caution">
    <text evidence="4">The sequence shown here is derived from an EMBL/GenBank/DDBJ whole genome shotgun (WGS) entry which is preliminary data.</text>
</comment>
<evidence type="ECO:0000313" key="3">
    <source>
        <dbReference type="EMBL" id="GFG53162.1"/>
    </source>
</evidence>
<reference evidence="3" key="3">
    <citation type="submission" date="2020-02" db="EMBL/GenBank/DDBJ databases">
        <authorList>
            <person name="Matsumoto Y."/>
            <person name="Motooka D."/>
            <person name="Nakamura S."/>
        </authorList>
    </citation>
    <scope>NUCLEOTIDE SEQUENCE</scope>
    <source>
        <strain evidence="3">JCM 6377</strain>
    </source>
</reference>
<keyword evidence="1" id="KW-0812">Transmembrane</keyword>
<dbReference type="PANTHER" id="PTHR35342:SF5">
    <property type="entry name" value="TRICARBOXYLIC TRANSPORT PROTEIN"/>
    <property type="match status" value="1"/>
</dbReference>
<protein>
    <submittedName>
        <fullName evidence="4">Transporter</fullName>
    </submittedName>
</protein>
<dbReference type="RefSeq" id="WP_097940228.1">
    <property type="nucleotide sequence ID" value="NZ_BLKS01000001.1"/>
</dbReference>
<dbReference type="Pfam" id="PF01970">
    <property type="entry name" value="TctA"/>
    <property type="match status" value="1"/>
</dbReference>
<dbReference type="OrthoDB" id="9781349at2"/>
<proteinExistence type="predicted"/>
<keyword evidence="5" id="KW-1185">Reference proteome</keyword>
<keyword evidence="1" id="KW-0472">Membrane</keyword>
<evidence type="ECO:0000256" key="1">
    <source>
        <dbReference type="SAM" id="Phobius"/>
    </source>
</evidence>
<dbReference type="InterPro" id="IPR002823">
    <property type="entry name" value="DUF112_TM"/>
</dbReference>
<sequence>MNAVDGLLHGLQAAITPTNLLWLLVGCLLGTLVGILPGLGPPATISILLPIATGFDPATGLIMMAGIYYGAKYGGSTTSILLNIPGESSSVVTCLDGYEMAKQGRAGKALGIAAIASFVAGTIGVIGLTFLAPVAADVAVNFGPPEYSALMVFALLLVIMLAGDSILKGFIAMFIGLFLATIGTDLFSGEQRFTGGSIELAGGIEFIALSVGIFAIGEVLVNLEDRSEKKLFKVPSKLRELLPSRKDITTSTPAMLQGGVVGFLIGILPGAGSTVASFVSYIIAKKTSKNPEKFGKGAIEGVAAPEAANNSETGGAMVPLLTMGIPGSGTGAVLLGALVLYGLNPGPLLFHEHADVVWPIIASMYLGNIALLVMNLPMVPFFAKLLNTPYKVLYPAILLISVVGVYSVNFSIFDVGLLVVFGLLGYVMRKLDIPPAPLVLAFVLGPIAENSIRQSLLLSDNSPVIYLQRPISAALIGVAVLLLLLLTFGRRTRKVREQVLEIDA</sequence>
<evidence type="ECO:0000313" key="4">
    <source>
        <dbReference type="EMBL" id="PEG38879.1"/>
    </source>
</evidence>
<reference evidence="4 5" key="1">
    <citation type="submission" date="2017-10" db="EMBL/GenBank/DDBJ databases">
        <title>The new phylogeny of genus Mycobacterium.</title>
        <authorList>
            <person name="Tortoli E."/>
            <person name="Trovato A."/>
            <person name="Cirillo D.M."/>
        </authorList>
    </citation>
    <scope>NUCLEOTIDE SEQUENCE [LARGE SCALE GENOMIC DNA]</scope>
    <source>
        <strain evidence="4 5">CCUG37673</strain>
    </source>
</reference>
<organism evidence="4 5">
    <name type="scientific">Mycolicibacterium agri</name>
    <name type="common">Mycobacterium agri</name>
    <dbReference type="NCBI Taxonomy" id="36811"/>
    <lineage>
        <taxon>Bacteria</taxon>
        <taxon>Bacillati</taxon>
        <taxon>Actinomycetota</taxon>
        <taxon>Actinomycetes</taxon>
        <taxon>Mycobacteriales</taxon>
        <taxon>Mycobacteriaceae</taxon>
        <taxon>Mycolicibacterium</taxon>
    </lineage>
</organism>
<dbReference type="EMBL" id="PDCP01000017">
    <property type="protein sequence ID" value="PEG38879.1"/>
    <property type="molecule type" value="Genomic_DNA"/>
</dbReference>
<dbReference type="Proteomes" id="UP000220914">
    <property type="component" value="Unassembled WGS sequence"/>
</dbReference>
<feature type="transmembrane region" description="Helical" evidence="1">
    <location>
        <begin position="200"/>
        <end position="223"/>
    </location>
</feature>
<keyword evidence="1" id="KW-1133">Transmembrane helix</keyword>
<feature type="transmembrane region" description="Helical" evidence="1">
    <location>
        <begin position="260"/>
        <end position="284"/>
    </location>
</feature>
<gene>
    <name evidence="4" type="ORF">CQY20_11565</name>
    <name evidence="3" type="ORF">MAGR_46030</name>
</gene>
<accession>A0A2A7N4Z8</accession>
<evidence type="ECO:0000313" key="6">
    <source>
        <dbReference type="Proteomes" id="UP000465302"/>
    </source>
</evidence>
<evidence type="ECO:0000313" key="5">
    <source>
        <dbReference type="Proteomes" id="UP000220914"/>
    </source>
</evidence>
<dbReference type="Proteomes" id="UP000465302">
    <property type="component" value="Unassembled WGS sequence"/>
</dbReference>